<comment type="caution">
    <text evidence="4">The sequence shown here is derived from an EMBL/GenBank/DDBJ whole genome shotgun (WGS) entry which is preliminary data.</text>
</comment>
<dbReference type="AlphaFoldDB" id="A0A427DMN1"/>
<dbReference type="InterPro" id="IPR027486">
    <property type="entry name" value="Ribosomal_uS10_dom"/>
</dbReference>
<dbReference type="GO" id="GO:1990904">
    <property type="term" value="C:ribonucleoprotein complex"/>
    <property type="evidence" value="ECO:0007669"/>
    <property type="project" value="UniProtKB-KW"/>
</dbReference>
<dbReference type="EMBL" id="RHQL01000021">
    <property type="protein sequence ID" value="RRV04697.1"/>
    <property type="molecule type" value="Genomic_DNA"/>
</dbReference>
<evidence type="ECO:0000313" key="5">
    <source>
        <dbReference type="Proteomes" id="UP000276506"/>
    </source>
</evidence>
<evidence type="ECO:0000259" key="3">
    <source>
        <dbReference type="SMART" id="SM01403"/>
    </source>
</evidence>
<protein>
    <recommendedName>
        <fullName evidence="3">Small ribosomal subunit protein uS10 domain-containing protein</fullName>
    </recommendedName>
</protein>
<dbReference type="Gene3D" id="3.30.70.600">
    <property type="entry name" value="Ribosomal protein S10 domain"/>
    <property type="match status" value="1"/>
</dbReference>
<organism evidence="4 5">
    <name type="scientific">Stutzerimonas xanthomarina</name>
    <dbReference type="NCBI Taxonomy" id="271420"/>
    <lineage>
        <taxon>Bacteria</taxon>
        <taxon>Pseudomonadati</taxon>
        <taxon>Pseudomonadota</taxon>
        <taxon>Gammaproteobacteria</taxon>
        <taxon>Pseudomonadales</taxon>
        <taxon>Pseudomonadaceae</taxon>
        <taxon>Stutzerimonas</taxon>
    </lineage>
</organism>
<evidence type="ECO:0000256" key="2">
    <source>
        <dbReference type="ARBA" id="ARBA00023274"/>
    </source>
</evidence>
<dbReference type="GO" id="GO:0003723">
    <property type="term" value="F:RNA binding"/>
    <property type="evidence" value="ECO:0007669"/>
    <property type="project" value="InterPro"/>
</dbReference>
<sequence length="137" mass="15274">MSNEAKSVRAWDLADPKSMRLLFTPDSFYIVIDGVLHQTVRHAATTIKDALARFHGIRVRGPLALPTVRRRRVVLREAKTKDAKSVQLANAKRIRNVLLVVNPTSEAVASLISLPMPSTVNIKVESCHDQYELKGGY</sequence>
<dbReference type="GO" id="GO:0006412">
    <property type="term" value="P:translation"/>
    <property type="evidence" value="ECO:0007669"/>
    <property type="project" value="InterPro"/>
</dbReference>
<evidence type="ECO:0000313" key="4">
    <source>
        <dbReference type="EMBL" id="RRV04697.1"/>
    </source>
</evidence>
<keyword evidence="2" id="KW-0687">Ribonucleoprotein</keyword>
<dbReference type="SUPFAM" id="SSF54999">
    <property type="entry name" value="Ribosomal protein S10"/>
    <property type="match status" value="1"/>
</dbReference>
<feature type="domain" description="Small ribosomal subunit protein uS10" evidence="3">
    <location>
        <begin position="29"/>
        <end position="125"/>
    </location>
</feature>
<keyword evidence="1" id="KW-0689">Ribosomal protein</keyword>
<name>A0A427DMN1_9GAMM</name>
<reference evidence="4 5" key="1">
    <citation type="submission" date="2018-10" db="EMBL/GenBank/DDBJ databases">
        <title>Transmission dynamics of multidrug resistant bacteria on intensive care unit surfaces.</title>
        <authorList>
            <person name="D'Souza A.W."/>
            <person name="Potter R.F."/>
            <person name="Wallace M."/>
            <person name="Shupe A."/>
            <person name="Patel S."/>
            <person name="Sun S."/>
            <person name="Gul D."/>
            <person name="Kwon J.H."/>
            <person name="Andleeb S."/>
            <person name="Burnham C.-A.D."/>
            <person name="Dantas G."/>
        </authorList>
    </citation>
    <scope>NUCLEOTIDE SEQUENCE [LARGE SCALE GENOMIC DNA]</scope>
    <source>
        <strain evidence="4 5">PX_177</strain>
    </source>
</reference>
<dbReference type="SMART" id="SM01403">
    <property type="entry name" value="Ribosomal_S10"/>
    <property type="match status" value="1"/>
</dbReference>
<dbReference type="Proteomes" id="UP000276506">
    <property type="component" value="Unassembled WGS sequence"/>
</dbReference>
<dbReference type="InterPro" id="IPR018268">
    <property type="entry name" value="Ribosomal_uS10_CS"/>
</dbReference>
<dbReference type="RefSeq" id="WP_041109693.1">
    <property type="nucleotide sequence ID" value="NZ_RHQL01000021.1"/>
</dbReference>
<evidence type="ECO:0000256" key="1">
    <source>
        <dbReference type="ARBA" id="ARBA00022980"/>
    </source>
</evidence>
<dbReference type="PROSITE" id="PS00361">
    <property type="entry name" value="RIBOSOMAL_S10"/>
    <property type="match status" value="1"/>
</dbReference>
<gene>
    <name evidence="4" type="ORF">EGJ28_22020</name>
</gene>
<dbReference type="GO" id="GO:0003735">
    <property type="term" value="F:structural constituent of ribosome"/>
    <property type="evidence" value="ECO:0007669"/>
    <property type="project" value="InterPro"/>
</dbReference>
<dbReference type="GO" id="GO:0005840">
    <property type="term" value="C:ribosome"/>
    <property type="evidence" value="ECO:0007669"/>
    <property type="project" value="UniProtKB-KW"/>
</dbReference>
<dbReference type="Pfam" id="PF00338">
    <property type="entry name" value="Ribosomal_S10"/>
    <property type="match status" value="1"/>
</dbReference>
<proteinExistence type="predicted"/>
<accession>A0A427DMN1</accession>
<dbReference type="InterPro" id="IPR036838">
    <property type="entry name" value="Ribosomal_uS10_dom_sf"/>
</dbReference>